<accession>A0A0C3BPL8</accession>
<evidence type="ECO:0000256" key="1">
    <source>
        <dbReference type="SAM" id="MobiDB-lite"/>
    </source>
</evidence>
<dbReference type="InParanoid" id="A0A0C3BPL8"/>
<evidence type="ECO:0000313" key="2">
    <source>
        <dbReference type="EMBL" id="KIM79242.1"/>
    </source>
</evidence>
<evidence type="ECO:0008006" key="4">
    <source>
        <dbReference type="Google" id="ProtNLM"/>
    </source>
</evidence>
<dbReference type="SUPFAM" id="SSF81383">
    <property type="entry name" value="F-box domain"/>
    <property type="match status" value="1"/>
</dbReference>
<evidence type="ECO:0000313" key="3">
    <source>
        <dbReference type="Proteomes" id="UP000054166"/>
    </source>
</evidence>
<feature type="compositionally biased region" description="Acidic residues" evidence="1">
    <location>
        <begin position="394"/>
        <end position="403"/>
    </location>
</feature>
<dbReference type="STRING" id="765440.A0A0C3BPL8"/>
<feature type="region of interest" description="Disordered" evidence="1">
    <location>
        <begin position="364"/>
        <end position="424"/>
    </location>
</feature>
<dbReference type="HOGENOM" id="CLU_024646_0_0_1"/>
<gene>
    <name evidence="2" type="ORF">PILCRDRAFT_560526</name>
</gene>
<dbReference type="InterPro" id="IPR036047">
    <property type="entry name" value="F-box-like_dom_sf"/>
</dbReference>
<sequence>MSSSPVIFTLPQELLQHIIIVSAFGAPPSTIAAITETCKFFYSLVYNSTDHHLWREIFLAIFDDPRPLLGYLTTLRGKQTAFDWEKEFKSRMRAAQVVYRSNHASYNIYLNTQRPTTRSITFQMSLNRSSEMQSTLHTLLSVLETCLPFAWTTTVAFGPLPSLGPEIPAKYPSFPPLIILLSSSICNASDKAQFSRVFESTSAQWLEDVLRDGFPRVLTRKLLASPSLLEAPHGDDTMSGGVDSSEASAEQELKEWTKSEEARLFYKLVAHTGFIPVRKPSRDVEASQTSGVGDDDPRNNQASDDGDTFFTPNSSTPASSVQITPLTPPAMPRGDASVDAQFASARRMARRTVYDLRFLKPERMFGPFLPSPPDEMADKQDGPTQKKRHGSQADSDDGSDDPDYVYPGTDSDEDDTESVNDDGEDLFPLINLISPQDTGAASADTRLPSPHTLIPDWIWLAGARIIVEANLRDMLRLTSAVDADLHDSDPSLDDVANALRRMEGLRMGGAPGFWDGWTAGSRVAVHANGEIDVKGKTKATEASEGSDQGWDWAGAAGTWKRCICWLDYRDLLINNVRRYVPSGSSS</sequence>
<organism evidence="2 3">
    <name type="scientific">Piloderma croceum (strain F 1598)</name>
    <dbReference type="NCBI Taxonomy" id="765440"/>
    <lineage>
        <taxon>Eukaryota</taxon>
        <taxon>Fungi</taxon>
        <taxon>Dikarya</taxon>
        <taxon>Basidiomycota</taxon>
        <taxon>Agaricomycotina</taxon>
        <taxon>Agaricomycetes</taxon>
        <taxon>Agaricomycetidae</taxon>
        <taxon>Atheliales</taxon>
        <taxon>Atheliaceae</taxon>
        <taxon>Piloderma</taxon>
    </lineage>
</organism>
<feature type="region of interest" description="Disordered" evidence="1">
    <location>
        <begin position="229"/>
        <end position="254"/>
    </location>
</feature>
<feature type="compositionally biased region" description="Polar residues" evidence="1">
    <location>
        <begin position="310"/>
        <end position="325"/>
    </location>
</feature>
<keyword evidence="3" id="KW-1185">Reference proteome</keyword>
<reference evidence="2 3" key="1">
    <citation type="submission" date="2014-04" db="EMBL/GenBank/DDBJ databases">
        <authorList>
            <consortium name="DOE Joint Genome Institute"/>
            <person name="Kuo A."/>
            <person name="Tarkka M."/>
            <person name="Buscot F."/>
            <person name="Kohler A."/>
            <person name="Nagy L.G."/>
            <person name="Floudas D."/>
            <person name="Copeland A."/>
            <person name="Barry K.W."/>
            <person name="Cichocki N."/>
            <person name="Veneault-Fourrey C."/>
            <person name="LaButti K."/>
            <person name="Lindquist E.A."/>
            <person name="Lipzen A."/>
            <person name="Lundell T."/>
            <person name="Morin E."/>
            <person name="Murat C."/>
            <person name="Sun H."/>
            <person name="Tunlid A."/>
            <person name="Henrissat B."/>
            <person name="Grigoriev I.V."/>
            <person name="Hibbett D.S."/>
            <person name="Martin F."/>
            <person name="Nordberg H.P."/>
            <person name="Cantor M.N."/>
            <person name="Hua S.X."/>
        </authorList>
    </citation>
    <scope>NUCLEOTIDE SEQUENCE [LARGE SCALE GENOMIC DNA]</scope>
    <source>
        <strain evidence="2 3">F 1598</strain>
    </source>
</reference>
<dbReference type="OrthoDB" id="3226064at2759"/>
<protein>
    <recommendedName>
        <fullName evidence="4">F-box domain-containing protein</fullName>
    </recommendedName>
</protein>
<reference evidence="3" key="2">
    <citation type="submission" date="2015-01" db="EMBL/GenBank/DDBJ databases">
        <title>Evolutionary Origins and Diversification of the Mycorrhizal Mutualists.</title>
        <authorList>
            <consortium name="DOE Joint Genome Institute"/>
            <consortium name="Mycorrhizal Genomics Consortium"/>
            <person name="Kohler A."/>
            <person name="Kuo A."/>
            <person name="Nagy L.G."/>
            <person name="Floudas D."/>
            <person name="Copeland A."/>
            <person name="Barry K.W."/>
            <person name="Cichocki N."/>
            <person name="Veneault-Fourrey C."/>
            <person name="LaButti K."/>
            <person name="Lindquist E.A."/>
            <person name="Lipzen A."/>
            <person name="Lundell T."/>
            <person name="Morin E."/>
            <person name="Murat C."/>
            <person name="Riley R."/>
            <person name="Ohm R."/>
            <person name="Sun H."/>
            <person name="Tunlid A."/>
            <person name="Henrissat B."/>
            <person name="Grigoriev I.V."/>
            <person name="Hibbett D.S."/>
            <person name="Martin F."/>
        </authorList>
    </citation>
    <scope>NUCLEOTIDE SEQUENCE [LARGE SCALE GENOMIC DNA]</scope>
    <source>
        <strain evidence="3">F 1598</strain>
    </source>
</reference>
<feature type="region of interest" description="Disordered" evidence="1">
    <location>
        <begin position="280"/>
        <end position="335"/>
    </location>
</feature>
<name>A0A0C3BPL8_PILCF</name>
<dbReference type="AlphaFoldDB" id="A0A0C3BPL8"/>
<dbReference type="EMBL" id="KN833010">
    <property type="protein sequence ID" value="KIM79242.1"/>
    <property type="molecule type" value="Genomic_DNA"/>
</dbReference>
<dbReference type="Proteomes" id="UP000054166">
    <property type="component" value="Unassembled WGS sequence"/>
</dbReference>
<proteinExistence type="predicted"/>
<feature type="compositionally biased region" description="Acidic residues" evidence="1">
    <location>
        <begin position="410"/>
        <end position="424"/>
    </location>
</feature>